<dbReference type="PANTHER" id="PTHR36154">
    <property type="entry name" value="DNA-BINDING TRANSCRIPTIONAL ACTIVATOR ALPA"/>
    <property type="match status" value="1"/>
</dbReference>
<gene>
    <name evidence="2" type="ORF">METZ01_LOCUS227986</name>
</gene>
<evidence type="ECO:0008006" key="3">
    <source>
        <dbReference type="Google" id="ProtNLM"/>
    </source>
</evidence>
<dbReference type="AlphaFoldDB" id="A0A382GJQ7"/>
<reference evidence="2" key="1">
    <citation type="submission" date="2018-05" db="EMBL/GenBank/DDBJ databases">
        <authorList>
            <person name="Lanie J.A."/>
            <person name="Ng W.-L."/>
            <person name="Kazmierczak K.M."/>
            <person name="Andrzejewski T.M."/>
            <person name="Davidsen T.M."/>
            <person name="Wayne K.J."/>
            <person name="Tettelin H."/>
            <person name="Glass J.I."/>
            <person name="Rusch D."/>
            <person name="Podicherti R."/>
            <person name="Tsui H.-C.T."/>
            <person name="Winkler M.E."/>
        </authorList>
    </citation>
    <scope>NUCLEOTIDE SEQUENCE</scope>
</reference>
<proteinExistence type="predicted"/>
<protein>
    <recommendedName>
        <fullName evidence="3">AlpA family transcriptional regulator</fullName>
    </recommendedName>
</protein>
<dbReference type="Gene3D" id="1.10.238.160">
    <property type="match status" value="1"/>
</dbReference>
<dbReference type="EMBL" id="UINC01055815">
    <property type="protein sequence ID" value="SVB75132.1"/>
    <property type="molecule type" value="Genomic_DNA"/>
</dbReference>
<dbReference type="PANTHER" id="PTHR36154:SF1">
    <property type="entry name" value="DNA-BINDING TRANSCRIPTIONAL ACTIVATOR ALPA"/>
    <property type="match status" value="1"/>
</dbReference>
<dbReference type="InterPro" id="IPR010260">
    <property type="entry name" value="AlpA"/>
</dbReference>
<evidence type="ECO:0000313" key="2">
    <source>
        <dbReference type="EMBL" id="SVB75132.1"/>
    </source>
</evidence>
<dbReference type="InterPro" id="IPR052931">
    <property type="entry name" value="Prophage_regulatory_activator"/>
</dbReference>
<sequence length="95" mass="10964">MEKSNSKIIKPKHRFIRLSEVMSRTGYGRTSIYRKMEDGSFPKSIKLGGPPIDPNVFDSRAVAWIETEVDQWIESRIEERDSGSTDFSEGQKIER</sequence>
<evidence type="ECO:0000256" key="1">
    <source>
        <dbReference type="SAM" id="MobiDB-lite"/>
    </source>
</evidence>
<feature type="region of interest" description="Disordered" evidence="1">
    <location>
        <begin position="76"/>
        <end position="95"/>
    </location>
</feature>
<accession>A0A382GJQ7</accession>
<name>A0A382GJQ7_9ZZZZ</name>
<dbReference type="Pfam" id="PF05930">
    <property type="entry name" value="Phage_AlpA"/>
    <property type="match status" value="1"/>
</dbReference>
<organism evidence="2">
    <name type="scientific">marine metagenome</name>
    <dbReference type="NCBI Taxonomy" id="408172"/>
    <lineage>
        <taxon>unclassified sequences</taxon>
        <taxon>metagenomes</taxon>
        <taxon>ecological metagenomes</taxon>
    </lineage>
</organism>